<dbReference type="eggNOG" id="COG0621">
    <property type="taxonomic scope" value="Bacteria"/>
</dbReference>
<dbReference type="PATRIC" id="fig|84531.8.peg.2112"/>
<keyword evidence="4 8" id="KW-0949">S-adenosyl-L-methionine</keyword>
<dbReference type="SMART" id="SM00729">
    <property type="entry name" value="Elp3"/>
    <property type="match status" value="1"/>
</dbReference>
<comment type="similarity">
    <text evidence="8">Belongs to the methylthiotransferase family. RimO subfamily.</text>
</comment>
<name>A0A0S2F9L4_LYSAN</name>
<dbReference type="GO" id="GO:0103039">
    <property type="term" value="F:protein methylthiotransferase activity"/>
    <property type="evidence" value="ECO:0007669"/>
    <property type="project" value="UniProtKB-EC"/>
</dbReference>
<dbReference type="SFLD" id="SFLDG01082">
    <property type="entry name" value="B12-binding_domain_containing"/>
    <property type="match status" value="1"/>
</dbReference>
<dbReference type="Pfam" id="PF04055">
    <property type="entry name" value="Radical_SAM"/>
    <property type="match status" value="1"/>
</dbReference>
<evidence type="ECO:0000256" key="6">
    <source>
        <dbReference type="ARBA" id="ARBA00023004"/>
    </source>
</evidence>
<evidence type="ECO:0000256" key="8">
    <source>
        <dbReference type="HAMAP-Rule" id="MF_01865"/>
    </source>
</evidence>
<comment type="subcellular location">
    <subcellularLocation>
        <location evidence="8">Cytoplasm</location>
    </subcellularLocation>
</comment>
<dbReference type="SFLD" id="SFLDS00029">
    <property type="entry name" value="Radical_SAM"/>
    <property type="match status" value="1"/>
</dbReference>
<accession>A0A0S2F9L4</accession>
<protein>
    <recommendedName>
        <fullName evidence="8">Ribosomal protein uS12 methylthiotransferase RimO</fullName>
        <shortName evidence="8">uS12 MTTase</shortName>
        <shortName evidence="8">uS12 methylthiotransferase</shortName>
        <ecNumber evidence="8">2.8.4.4</ecNumber>
    </recommendedName>
    <alternativeName>
        <fullName evidence="8">Ribosomal protein uS12 (aspartate-C(3))-methylthiotransferase</fullName>
    </alternativeName>
    <alternativeName>
        <fullName evidence="8">Ribosome maturation factor RimO</fullName>
    </alternativeName>
</protein>
<keyword evidence="6 8" id="KW-0408">Iron</keyword>
<dbReference type="GO" id="GO:0005840">
    <property type="term" value="C:ribosome"/>
    <property type="evidence" value="ECO:0007669"/>
    <property type="project" value="UniProtKB-KW"/>
</dbReference>
<dbReference type="InterPro" id="IPR020612">
    <property type="entry name" value="Methylthiotransferase_CS"/>
</dbReference>
<keyword evidence="1 8" id="KW-0004">4Fe-4S</keyword>
<evidence type="ECO:0000259" key="10">
    <source>
        <dbReference type="PROSITE" id="PS51449"/>
    </source>
</evidence>
<dbReference type="GO" id="GO:0005829">
    <property type="term" value="C:cytosol"/>
    <property type="evidence" value="ECO:0007669"/>
    <property type="project" value="TreeGrafter"/>
</dbReference>
<feature type="domain" description="MTTase N-terminal" evidence="10">
    <location>
        <begin position="11"/>
        <end position="121"/>
    </location>
</feature>
<dbReference type="PROSITE" id="PS50926">
    <property type="entry name" value="TRAM"/>
    <property type="match status" value="1"/>
</dbReference>
<dbReference type="GO" id="GO:0046872">
    <property type="term" value="F:metal ion binding"/>
    <property type="evidence" value="ECO:0007669"/>
    <property type="project" value="UniProtKB-KW"/>
</dbReference>
<feature type="domain" description="Radical SAM core" evidence="11">
    <location>
        <begin position="142"/>
        <end position="379"/>
    </location>
</feature>
<gene>
    <name evidence="8 12" type="primary">rimO</name>
    <name evidence="12" type="ORF">LA76x_2094</name>
</gene>
<evidence type="ECO:0000256" key="5">
    <source>
        <dbReference type="ARBA" id="ARBA00022723"/>
    </source>
</evidence>
<evidence type="ECO:0000256" key="7">
    <source>
        <dbReference type="ARBA" id="ARBA00023014"/>
    </source>
</evidence>
<dbReference type="GO" id="GO:0032259">
    <property type="term" value="P:methylation"/>
    <property type="evidence" value="ECO:0007669"/>
    <property type="project" value="UniProtKB-KW"/>
</dbReference>
<organism evidence="12 13">
    <name type="scientific">Lysobacter antibioticus</name>
    <dbReference type="NCBI Taxonomy" id="84531"/>
    <lineage>
        <taxon>Bacteria</taxon>
        <taxon>Pseudomonadati</taxon>
        <taxon>Pseudomonadota</taxon>
        <taxon>Gammaproteobacteria</taxon>
        <taxon>Lysobacterales</taxon>
        <taxon>Lysobacteraceae</taxon>
        <taxon>Lysobacter</taxon>
    </lineage>
</organism>
<dbReference type="KEGG" id="lab:LA76x_2094"/>
<dbReference type="PROSITE" id="PS51918">
    <property type="entry name" value="RADICAL_SAM"/>
    <property type="match status" value="1"/>
</dbReference>
<dbReference type="EC" id="2.8.4.4" evidence="8"/>
<comment type="function">
    <text evidence="8">Catalyzes the methylthiolation of an aspartic acid residue of ribosomal protein uS12.</text>
</comment>
<dbReference type="InterPro" id="IPR002792">
    <property type="entry name" value="TRAM_dom"/>
</dbReference>
<evidence type="ECO:0000313" key="13">
    <source>
        <dbReference type="Proteomes" id="UP000060787"/>
    </source>
</evidence>
<keyword evidence="5 8" id="KW-0479">Metal-binding</keyword>
<dbReference type="Proteomes" id="UP000060787">
    <property type="component" value="Chromosome"/>
</dbReference>
<dbReference type="InterPro" id="IPR038135">
    <property type="entry name" value="Methylthiotransferase_N_sf"/>
</dbReference>
<keyword evidence="13" id="KW-1185">Reference proteome</keyword>
<dbReference type="PANTHER" id="PTHR43837">
    <property type="entry name" value="RIBOSOMAL PROTEIN S12 METHYLTHIOTRANSFERASE RIMO"/>
    <property type="match status" value="1"/>
</dbReference>
<feature type="domain" description="TRAM" evidence="9">
    <location>
        <begin position="382"/>
        <end position="450"/>
    </location>
</feature>
<feature type="binding site" evidence="8">
    <location>
        <position position="56"/>
    </location>
    <ligand>
        <name>[4Fe-4S] cluster</name>
        <dbReference type="ChEBI" id="CHEBI:49883"/>
        <label>1</label>
    </ligand>
</feature>
<evidence type="ECO:0000313" key="12">
    <source>
        <dbReference type="EMBL" id="ALN80233.1"/>
    </source>
</evidence>
<keyword evidence="12" id="KW-0689">Ribosomal protein</keyword>
<feature type="binding site" evidence="8">
    <location>
        <position position="160"/>
    </location>
    <ligand>
        <name>[4Fe-4S] cluster</name>
        <dbReference type="ChEBI" id="CHEBI:49883"/>
        <label>2</label>
        <note>4Fe-4S-S-AdoMet</note>
    </ligand>
</feature>
<dbReference type="Gene3D" id="3.80.30.20">
    <property type="entry name" value="tm_1862 like domain"/>
    <property type="match status" value="1"/>
</dbReference>
<dbReference type="STRING" id="84531.LA76x_2094"/>
<dbReference type="Gene3D" id="2.40.50.140">
    <property type="entry name" value="Nucleic acid-binding proteins"/>
    <property type="match status" value="1"/>
</dbReference>
<dbReference type="HAMAP" id="MF_01865">
    <property type="entry name" value="MTTase_RimO"/>
    <property type="match status" value="1"/>
</dbReference>
<sequence>MSSASVSPANPKVGFVSLGCPKALVDSERILTQLRVEGYDIVQTYDAADVVVVNTCGFIDSAVTESLDAIGEAIAENGKVIVTGCLGKRSELIREAHPGVLSISGPQDYGSVMSAVHAALPPKHDPFIDLVPRRDDGIGVKLTPKHYAYLKISEGCNHRCSFCIIPSMRGDLVSRPVDEVLREAEKLAMGGVKELLVISQDTSAYGVDVKYAEREWRGKSYQTRMKALCEGLSELGIWTRLHYVYPYPHVDDIIPLMADGKLLPYLDIPFQHASPRVLKLMKRPGAVDKTLERIQRWRSIAPDIAIRSTFIVGFPGETEQEFEELLDFLDEAQLDRVGAFAYSPVDGAKANDLPDPVDEDVKQERLARFMERQAEISAAKLEAKVGSIQRCLIDAIDGDLAIARSMADAPEIDGLVQIQNGLEAQLRVGQFVDVEIMGSDEHDLFGEAVEQD</sequence>
<dbReference type="InterPro" id="IPR005840">
    <property type="entry name" value="Ribosomal_uS12_MeSTrfase_RimO"/>
</dbReference>
<dbReference type="InterPro" id="IPR013848">
    <property type="entry name" value="Methylthiotransferase_N"/>
</dbReference>
<dbReference type="InterPro" id="IPR058240">
    <property type="entry name" value="rSAM_sf"/>
</dbReference>
<dbReference type="SUPFAM" id="SSF102114">
    <property type="entry name" value="Radical SAM enzymes"/>
    <property type="match status" value="1"/>
</dbReference>
<dbReference type="InterPro" id="IPR005839">
    <property type="entry name" value="Methylthiotransferase"/>
</dbReference>
<keyword evidence="12" id="KW-0489">Methyltransferase</keyword>
<reference evidence="12 13" key="1">
    <citation type="journal article" date="2015" name="BMC Genomics">
        <title>Comparative genomics and metabolic profiling of the genus Lysobacter.</title>
        <authorList>
            <person name="de Bruijn I."/>
            <person name="Cheng X."/>
            <person name="de Jager V."/>
            <person name="Exposito R.G."/>
            <person name="Watrous J."/>
            <person name="Patel N."/>
            <person name="Postma J."/>
            <person name="Dorrestein P.C."/>
            <person name="Kobayashi D."/>
            <person name="Raaijmakers J.M."/>
        </authorList>
    </citation>
    <scope>NUCLEOTIDE SEQUENCE [LARGE SCALE GENOMIC DNA]</scope>
    <source>
        <strain evidence="12 13">76</strain>
    </source>
</reference>
<comment type="cofactor">
    <cofactor evidence="8">
        <name>[4Fe-4S] cluster</name>
        <dbReference type="ChEBI" id="CHEBI:49883"/>
    </cofactor>
    <text evidence="8">Binds 2 [4Fe-4S] clusters. One cluster is coordinated with 3 cysteines and an exchangeable S-adenosyl-L-methionine.</text>
</comment>
<keyword evidence="3 8" id="KW-0808">Transferase</keyword>
<dbReference type="Pfam" id="PF00919">
    <property type="entry name" value="UPF0004"/>
    <property type="match status" value="1"/>
</dbReference>
<evidence type="ECO:0000256" key="4">
    <source>
        <dbReference type="ARBA" id="ARBA00022691"/>
    </source>
</evidence>
<dbReference type="EMBL" id="CP011129">
    <property type="protein sequence ID" value="ALN80233.1"/>
    <property type="molecule type" value="Genomic_DNA"/>
</dbReference>
<comment type="catalytic activity">
    <reaction evidence="8">
        <text>L-aspartate(89)-[ribosomal protein uS12]-hydrogen + (sulfur carrier)-SH + AH2 + 2 S-adenosyl-L-methionine = 3-methylsulfanyl-L-aspartate(89)-[ribosomal protein uS12]-hydrogen + (sulfur carrier)-H + 5'-deoxyadenosine + L-methionine + A + S-adenosyl-L-homocysteine + 2 H(+)</text>
        <dbReference type="Rhea" id="RHEA:37087"/>
        <dbReference type="Rhea" id="RHEA-COMP:10460"/>
        <dbReference type="Rhea" id="RHEA-COMP:10461"/>
        <dbReference type="Rhea" id="RHEA-COMP:14737"/>
        <dbReference type="Rhea" id="RHEA-COMP:14739"/>
        <dbReference type="ChEBI" id="CHEBI:13193"/>
        <dbReference type="ChEBI" id="CHEBI:15378"/>
        <dbReference type="ChEBI" id="CHEBI:17319"/>
        <dbReference type="ChEBI" id="CHEBI:17499"/>
        <dbReference type="ChEBI" id="CHEBI:29917"/>
        <dbReference type="ChEBI" id="CHEBI:29961"/>
        <dbReference type="ChEBI" id="CHEBI:57844"/>
        <dbReference type="ChEBI" id="CHEBI:57856"/>
        <dbReference type="ChEBI" id="CHEBI:59789"/>
        <dbReference type="ChEBI" id="CHEBI:64428"/>
        <dbReference type="ChEBI" id="CHEBI:73599"/>
        <dbReference type="EC" id="2.8.4.4"/>
    </reaction>
</comment>
<dbReference type="GO" id="GO:0008168">
    <property type="term" value="F:methyltransferase activity"/>
    <property type="evidence" value="ECO:0007669"/>
    <property type="project" value="UniProtKB-KW"/>
</dbReference>
<evidence type="ECO:0000259" key="9">
    <source>
        <dbReference type="PROSITE" id="PS50926"/>
    </source>
</evidence>
<proteinExistence type="inferred from homology"/>
<evidence type="ECO:0000256" key="1">
    <source>
        <dbReference type="ARBA" id="ARBA00022485"/>
    </source>
</evidence>
<evidence type="ECO:0000256" key="2">
    <source>
        <dbReference type="ARBA" id="ARBA00022490"/>
    </source>
</evidence>
<dbReference type="Pfam" id="PF18693">
    <property type="entry name" value="TRAM_2"/>
    <property type="match status" value="1"/>
</dbReference>
<evidence type="ECO:0000256" key="3">
    <source>
        <dbReference type="ARBA" id="ARBA00022679"/>
    </source>
</evidence>
<dbReference type="FunFam" id="3.80.30.20:FF:000001">
    <property type="entry name" value="tRNA-2-methylthio-N(6)-dimethylallyladenosine synthase 2"/>
    <property type="match status" value="1"/>
</dbReference>
<dbReference type="CDD" id="cd01335">
    <property type="entry name" value="Radical_SAM"/>
    <property type="match status" value="1"/>
</dbReference>
<dbReference type="AlphaFoldDB" id="A0A0S2F9L4"/>
<keyword evidence="7 8" id="KW-0411">Iron-sulfur</keyword>
<feature type="binding site" evidence="8">
    <location>
        <position position="156"/>
    </location>
    <ligand>
        <name>[4Fe-4S] cluster</name>
        <dbReference type="ChEBI" id="CHEBI:49883"/>
        <label>2</label>
        <note>4Fe-4S-S-AdoMet</note>
    </ligand>
</feature>
<dbReference type="PROSITE" id="PS51449">
    <property type="entry name" value="MTTASE_N"/>
    <property type="match status" value="1"/>
</dbReference>
<dbReference type="PANTHER" id="PTHR43837:SF1">
    <property type="entry name" value="RIBOSOMAL PROTEIN US12 METHYLTHIOTRANSFERASE RIMO"/>
    <property type="match status" value="1"/>
</dbReference>
<dbReference type="InterPro" id="IPR007197">
    <property type="entry name" value="rSAM"/>
</dbReference>
<dbReference type="SFLD" id="SFLDF00274">
    <property type="entry name" value="ribosomal_protein_S12_methylth"/>
    <property type="match status" value="1"/>
</dbReference>
<feature type="binding site" evidence="8">
    <location>
        <position position="20"/>
    </location>
    <ligand>
        <name>[4Fe-4S] cluster</name>
        <dbReference type="ChEBI" id="CHEBI:49883"/>
        <label>1</label>
    </ligand>
</feature>
<dbReference type="NCBIfam" id="TIGR01125">
    <property type="entry name" value="30S ribosomal protein S12 methylthiotransferase RimO"/>
    <property type="match status" value="1"/>
</dbReference>
<dbReference type="FunFam" id="2.40.50.140:FF:000210">
    <property type="entry name" value="Ribosomal protein S12 methylthiotransferase RimO"/>
    <property type="match status" value="1"/>
</dbReference>
<dbReference type="GO" id="GO:0035599">
    <property type="term" value="F:aspartic acid methylthiotransferase activity"/>
    <property type="evidence" value="ECO:0007669"/>
    <property type="project" value="TreeGrafter"/>
</dbReference>
<dbReference type="GO" id="GO:0051539">
    <property type="term" value="F:4 iron, 4 sulfur cluster binding"/>
    <property type="evidence" value="ECO:0007669"/>
    <property type="project" value="UniProtKB-UniRule"/>
</dbReference>
<dbReference type="NCBIfam" id="TIGR00089">
    <property type="entry name" value="MiaB/RimO family radical SAM methylthiotransferase"/>
    <property type="match status" value="1"/>
</dbReference>
<feature type="binding site" evidence="8">
    <location>
        <position position="163"/>
    </location>
    <ligand>
        <name>[4Fe-4S] cluster</name>
        <dbReference type="ChEBI" id="CHEBI:49883"/>
        <label>2</label>
        <note>4Fe-4S-S-AdoMet</note>
    </ligand>
</feature>
<dbReference type="PROSITE" id="PS01278">
    <property type="entry name" value="MTTASE_RADICAL"/>
    <property type="match status" value="1"/>
</dbReference>
<dbReference type="RefSeq" id="WP_057917603.1">
    <property type="nucleotide sequence ID" value="NZ_CP011129.1"/>
</dbReference>
<feature type="binding site" evidence="8">
    <location>
        <position position="85"/>
    </location>
    <ligand>
        <name>[4Fe-4S] cluster</name>
        <dbReference type="ChEBI" id="CHEBI:49883"/>
        <label>1</label>
    </ligand>
</feature>
<dbReference type="Gene3D" id="3.40.50.12160">
    <property type="entry name" value="Methylthiotransferase, N-terminal domain"/>
    <property type="match status" value="1"/>
</dbReference>
<keyword evidence="12" id="KW-0687">Ribonucleoprotein</keyword>
<dbReference type="FunFam" id="3.40.50.12160:FF:000002">
    <property type="entry name" value="Ribosomal protein S12 methylthiotransferase RimO"/>
    <property type="match status" value="1"/>
</dbReference>
<dbReference type="SFLD" id="SFLDG01061">
    <property type="entry name" value="methylthiotransferase"/>
    <property type="match status" value="1"/>
</dbReference>
<keyword evidence="2 8" id="KW-0963">Cytoplasm</keyword>
<evidence type="ECO:0000259" key="11">
    <source>
        <dbReference type="PROSITE" id="PS51918"/>
    </source>
</evidence>
<dbReference type="InterPro" id="IPR023404">
    <property type="entry name" value="rSAM_horseshoe"/>
</dbReference>
<dbReference type="GO" id="GO:0006400">
    <property type="term" value="P:tRNA modification"/>
    <property type="evidence" value="ECO:0007669"/>
    <property type="project" value="InterPro"/>
</dbReference>
<dbReference type="InterPro" id="IPR006638">
    <property type="entry name" value="Elp3/MiaA/NifB-like_rSAM"/>
</dbReference>
<dbReference type="InterPro" id="IPR012340">
    <property type="entry name" value="NA-bd_OB-fold"/>
</dbReference>